<keyword evidence="3" id="KW-0732">Signal</keyword>
<dbReference type="PANTHER" id="PTHR30290">
    <property type="entry name" value="PERIPLASMIC BINDING COMPONENT OF ABC TRANSPORTER"/>
    <property type="match status" value="1"/>
</dbReference>
<dbReference type="Gene3D" id="3.40.190.10">
    <property type="entry name" value="Periplasmic binding protein-like II"/>
    <property type="match status" value="1"/>
</dbReference>
<dbReference type="InterPro" id="IPR039424">
    <property type="entry name" value="SBP_5"/>
</dbReference>
<dbReference type="GO" id="GO:0015833">
    <property type="term" value="P:peptide transport"/>
    <property type="evidence" value="ECO:0007669"/>
    <property type="project" value="TreeGrafter"/>
</dbReference>
<evidence type="ECO:0000259" key="4">
    <source>
        <dbReference type="Pfam" id="PF00496"/>
    </source>
</evidence>
<proteinExistence type="inferred from homology"/>
<comment type="similarity">
    <text evidence="1">Belongs to the bacterial solute-binding protein 5 family.</text>
</comment>
<dbReference type="GO" id="GO:0043190">
    <property type="term" value="C:ATP-binding cassette (ABC) transporter complex"/>
    <property type="evidence" value="ECO:0007669"/>
    <property type="project" value="InterPro"/>
</dbReference>
<dbReference type="GO" id="GO:0042597">
    <property type="term" value="C:periplasmic space"/>
    <property type="evidence" value="ECO:0007669"/>
    <property type="project" value="UniProtKB-ARBA"/>
</dbReference>
<reference evidence="5 6" key="1">
    <citation type="submission" date="2018-06" db="EMBL/GenBank/DDBJ databases">
        <title>Phytoactinopolyspora halophila sp. nov., a novel halophilic actinomycete isolated from a saline soil in China.</title>
        <authorList>
            <person name="Tang S.-K."/>
        </authorList>
    </citation>
    <scope>NUCLEOTIDE SEQUENCE [LARGE SCALE GENOMIC DNA]</scope>
    <source>
        <strain evidence="5 6">YIM 96934</strain>
    </source>
</reference>
<dbReference type="GO" id="GO:1904680">
    <property type="term" value="F:peptide transmembrane transporter activity"/>
    <property type="evidence" value="ECO:0007669"/>
    <property type="project" value="TreeGrafter"/>
</dbReference>
<gene>
    <name evidence="5" type="ORF">DPM12_20035</name>
</gene>
<accession>A0A329QBU8</accession>
<evidence type="ECO:0000313" key="6">
    <source>
        <dbReference type="Proteomes" id="UP000250462"/>
    </source>
</evidence>
<protein>
    <recommendedName>
        <fullName evidence="4">Solute-binding protein family 5 domain-containing protein</fullName>
    </recommendedName>
</protein>
<keyword evidence="6" id="KW-1185">Reference proteome</keyword>
<dbReference type="InterPro" id="IPR030678">
    <property type="entry name" value="Peptide/Ni-bd"/>
</dbReference>
<evidence type="ECO:0000256" key="1">
    <source>
        <dbReference type="ARBA" id="ARBA00005695"/>
    </source>
</evidence>
<name>A0A329QBU8_9ACTN</name>
<comment type="caution">
    <text evidence="5">The sequence shown here is derived from an EMBL/GenBank/DDBJ whole genome shotgun (WGS) entry which is preliminary data.</text>
</comment>
<dbReference type="OrthoDB" id="3225986at2"/>
<dbReference type="CDD" id="cd00995">
    <property type="entry name" value="PBP2_NikA_DppA_OppA_like"/>
    <property type="match status" value="1"/>
</dbReference>
<dbReference type="Gene3D" id="3.10.105.10">
    <property type="entry name" value="Dipeptide-binding Protein, Domain 3"/>
    <property type="match status" value="1"/>
</dbReference>
<dbReference type="EMBL" id="QMIG01000034">
    <property type="protein sequence ID" value="RAW09836.1"/>
    <property type="molecule type" value="Genomic_DNA"/>
</dbReference>
<dbReference type="PROSITE" id="PS51318">
    <property type="entry name" value="TAT"/>
    <property type="match status" value="1"/>
</dbReference>
<evidence type="ECO:0000313" key="5">
    <source>
        <dbReference type="EMBL" id="RAW09836.1"/>
    </source>
</evidence>
<dbReference type="SUPFAM" id="SSF53850">
    <property type="entry name" value="Periplasmic binding protein-like II"/>
    <property type="match status" value="1"/>
</dbReference>
<sequence length="518" mass="56245">MNHIAAPRIARRTFLKGSVVGGGLLVAGCGNDTDPGAGSNSAGESSAKTLRVGIPTDVELPKTQMFVATNQPLRRTVFDYLIDKNPDGTYRPALAREWEWNDDRTELVLTLRDGVTFHTGREFGPEDVLASVEAALSEESSAQAAKLLERAATIEESGPMEVTVTFDSPFPSYLDALAMLPIIDSETYPDIADGEQVVGTGPFQWKSWTPGREIEMVRSDSYWGDQPAIEEVLFRIIPEPEAMLAAMRSGELELVNRMTPRDASRLPEDRFVVDNSEGFDVYVGVNTDVQPLDDIRVRQAIAYALDRERIAEQVYSGLAEPSCVPWSSSVPGVTEEQTTHYAYDVERARTLLQEAGAEGAEVVLTSFAADPAYGAVEEIVQFGLEEIGLNVRSEAYDQAEFVEHLQAADFPGLWVTPIALTAMGPATALMTALPLTVGENTHNVTDAEYESLVEDLTTAASEEERETATSALTDYMLEQAFHNTVVQAQTPVVGVTGLSGVEVDLTLALDLTKATLST</sequence>
<dbReference type="Pfam" id="PF00496">
    <property type="entry name" value="SBP_bac_5"/>
    <property type="match status" value="1"/>
</dbReference>
<dbReference type="InterPro" id="IPR000914">
    <property type="entry name" value="SBP_5_dom"/>
</dbReference>
<dbReference type="RefSeq" id="WP_112260137.1">
    <property type="nucleotide sequence ID" value="NZ_QMIG01000034.1"/>
</dbReference>
<dbReference type="PIRSF" id="PIRSF002741">
    <property type="entry name" value="MppA"/>
    <property type="match status" value="1"/>
</dbReference>
<feature type="domain" description="Solute-binding protein family 5" evidence="4">
    <location>
        <begin position="90"/>
        <end position="411"/>
    </location>
</feature>
<organism evidence="5 6">
    <name type="scientific">Phytoactinopolyspora halophila</name>
    <dbReference type="NCBI Taxonomy" id="1981511"/>
    <lineage>
        <taxon>Bacteria</taxon>
        <taxon>Bacillati</taxon>
        <taxon>Actinomycetota</taxon>
        <taxon>Actinomycetes</taxon>
        <taxon>Jiangellales</taxon>
        <taxon>Jiangellaceae</taxon>
        <taxon>Phytoactinopolyspora</taxon>
    </lineage>
</organism>
<dbReference type="Proteomes" id="UP000250462">
    <property type="component" value="Unassembled WGS sequence"/>
</dbReference>
<dbReference type="PANTHER" id="PTHR30290:SF9">
    <property type="entry name" value="OLIGOPEPTIDE-BINDING PROTEIN APPA"/>
    <property type="match status" value="1"/>
</dbReference>
<evidence type="ECO:0000256" key="2">
    <source>
        <dbReference type="ARBA" id="ARBA00022448"/>
    </source>
</evidence>
<dbReference type="InterPro" id="IPR006311">
    <property type="entry name" value="TAT_signal"/>
</dbReference>
<keyword evidence="2" id="KW-0813">Transport</keyword>
<evidence type="ECO:0000256" key="3">
    <source>
        <dbReference type="ARBA" id="ARBA00022729"/>
    </source>
</evidence>
<dbReference type="AlphaFoldDB" id="A0A329QBU8"/>